<organism evidence="1">
    <name type="scientific">marine sediment metagenome</name>
    <dbReference type="NCBI Taxonomy" id="412755"/>
    <lineage>
        <taxon>unclassified sequences</taxon>
        <taxon>metagenomes</taxon>
        <taxon>ecological metagenomes</taxon>
    </lineage>
</organism>
<evidence type="ECO:0000313" key="1">
    <source>
        <dbReference type="EMBL" id="KKM61243.1"/>
    </source>
</evidence>
<dbReference type="EMBL" id="LAZR01011519">
    <property type="protein sequence ID" value="KKM61243.1"/>
    <property type="molecule type" value="Genomic_DNA"/>
</dbReference>
<accession>A0A0F9IV92</accession>
<proteinExistence type="predicted"/>
<protein>
    <submittedName>
        <fullName evidence="1">Uncharacterized protein</fullName>
    </submittedName>
</protein>
<sequence>MNLDKTQTCPACEGQRLGKWCSYCEEWTGVEPASNKLVAKMKALNQGRGGDHRVLALIERLEAATELIEALRLALVSRCSCGDDDDSHEPVPEYPCDRCSTTDIALALYDKHAAKGRRHDRPHH</sequence>
<gene>
    <name evidence="1" type="ORF">LCGC14_1533630</name>
</gene>
<comment type="caution">
    <text evidence="1">The sequence shown here is derived from an EMBL/GenBank/DDBJ whole genome shotgun (WGS) entry which is preliminary data.</text>
</comment>
<name>A0A0F9IV92_9ZZZZ</name>
<dbReference type="AlphaFoldDB" id="A0A0F9IV92"/>
<reference evidence="1" key="1">
    <citation type="journal article" date="2015" name="Nature">
        <title>Complex archaea that bridge the gap between prokaryotes and eukaryotes.</title>
        <authorList>
            <person name="Spang A."/>
            <person name="Saw J.H."/>
            <person name="Jorgensen S.L."/>
            <person name="Zaremba-Niedzwiedzka K."/>
            <person name="Martijn J."/>
            <person name="Lind A.E."/>
            <person name="van Eijk R."/>
            <person name="Schleper C."/>
            <person name="Guy L."/>
            <person name="Ettema T.J."/>
        </authorList>
    </citation>
    <scope>NUCLEOTIDE SEQUENCE</scope>
</reference>